<protein>
    <recommendedName>
        <fullName evidence="1">N-acetyltransferase domain-containing protein</fullName>
    </recommendedName>
</protein>
<accession>R4Z1F9</accession>
<dbReference type="InterPro" id="IPR000182">
    <property type="entry name" value="GNAT_dom"/>
</dbReference>
<dbReference type="AlphaFoldDB" id="R4Z1F9"/>
<reference evidence="2 3" key="1">
    <citation type="journal article" date="2013" name="ISME J.">
        <title>Metabolic model for the filamentous 'Candidatus Microthrix parvicella' based on genomic and metagenomic analyses.</title>
        <authorList>
            <person name="Jon McIlroy S."/>
            <person name="Kristiansen R."/>
            <person name="Albertsen M."/>
            <person name="Michael Karst S."/>
            <person name="Rossetti S."/>
            <person name="Lund Nielsen J."/>
            <person name="Tandoi V."/>
            <person name="James Seviour R."/>
            <person name="Nielsen P.H."/>
        </authorList>
    </citation>
    <scope>NUCLEOTIDE SEQUENCE [LARGE SCALE GENOMIC DNA]</scope>
    <source>
        <strain evidence="2 3">RN1</strain>
    </source>
</reference>
<evidence type="ECO:0000259" key="1">
    <source>
        <dbReference type="PROSITE" id="PS51186"/>
    </source>
</evidence>
<comment type="caution">
    <text evidence="2">The sequence shown here is derived from an EMBL/GenBank/DDBJ whole genome shotgun (WGS) entry which is preliminary data.</text>
</comment>
<dbReference type="RefSeq" id="WP_012228680.1">
    <property type="nucleotide sequence ID" value="NZ_HG422565.1"/>
</dbReference>
<dbReference type="Pfam" id="PF00583">
    <property type="entry name" value="Acetyltransf_1"/>
    <property type="match status" value="1"/>
</dbReference>
<dbReference type="SUPFAM" id="SSF55729">
    <property type="entry name" value="Acyl-CoA N-acyltransferases (Nat)"/>
    <property type="match status" value="1"/>
</dbReference>
<dbReference type="CDD" id="cd04301">
    <property type="entry name" value="NAT_SF"/>
    <property type="match status" value="1"/>
</dbReference>
<evidence type="ECO:0000313" key="3">
    <source>
        <dbReference type="Proteomes" id="UP000018291"/>
    </source>
</evidence>
<dbReference type="eggNOG" id="COG0456">
    <property type="taxonomic scope" value="Bacteria"/>
</dbReference>
<dbReference type="InterPro" id="IPR016181">
    <property type="entry name" value="Acyl_CoA_acyltransferase"/>
</dbReference>
<dbReference type="Gene3D" id="3.40.630.30">
    <property type="match status" value="1"/>
</dbReference>
<feature type="domain" description="N-acetyltransferase" evidence="1">
    <location>
        <begin position="5"/>
        <end position="168"/>
    </location>
</feature>
<dbReference type="GO" id="GO:0016747">
    <property type="term" value="F:acyltransferase activity, transferring groups other than amino-acyl groups"/>
    <property type="evidence" value="ECO:0007669"/>
    <property type="project" value="InterPro"/>
</dbReference>
<evidence type="ECO:0000313" key="2">
    <source>
        <dbReference type="EMBL" id="CCM64505.1"/>
    </source>
</evidence>
<dbReference type="HOGENOM" id="CLU_1684191_0_0_11"/>
<sequence>MTGPIEARSATLDELPTVLELVRQAHDGQLNQRDGGTWALANAAPVTEQRLRDRLADGLVVVGTVFDVPLGVTVARLEPVADGLLAVVEEIHTHPDARGVGVGRHMIEAVESWARAAGCIGIDSLALPGDRATKNFFEAAGLIARAIVVHRSLASEEPPPHRWSLDVG</sequence>
<keyword evidence="3" id="KW-1185">Reference proteome</keyword>
<dbReference type="STRING" id="1229780.BN381_400023"/>
<dbReference type="Proteomes" id="UP000018291">
    <property type="component" value="Unassembled WGS sequence"/>
</dbReference>
<name>R4Z1F9_9ACTN</name>
<gene>
    <name evidence="2" type="ORF">BN381_400023</name>
</gene>
<dbReference type="EMBL" id="CANL01000035">
    <property type="protein sequence ID" value="CCM64505.1"/>
    <property type="molecule type" value="Genomic_DNA"/>
</dbReference>
<organism evidence="2 3">
    <name type="scientific">Candidatus Neomicrothrix parvicella RN1</name>
    <dbReference type="NCBI Taxonomy" id="1229780"/>
    <lineage>
        <taxon>Bacteria</taxon>
        <taxon>Bacillati</taxon>
        <taxon>Actinomycetota</taxon>
        <taxon>Acidimicrobiia</taxon>
        <taxon>Acidimicrobiales</taxon>
        <taxon>Microthrixaceae</taxon>
        <taxon>Candidatus Neomicrothrix</taxon>
    </lineage>
</organism>
<dbReference type="PROSITE" id="PS51186">
    <property type="entry name" value="GNAT"/>
    <property type="match status" value="1"/>
</dbReference>
<proteinExistence type="predicted"/>